<gene>
    <name evidence="1" type="ORF">EDC90_10359</name>
</gene>
<name>A0A4R3NHV3_9HYPH</name>
<dbReference type="EMBL" id="SMAR01000035">
    <property type="protein sequence ID" value="TCT33047.1"/>
    <property type="molecule type" value="Genomic_DNA"/>
</dbReference>
<evidence type="ECO:0000313" key="2">
    <source>
        <dbReference type="Proteomes" id="UP000295097"/>
    </source>
</evidence>
<organism evidence="1 2">
    <name type="scientific">Martelella mediterranea</name>
    <dbReference type="NCBI Taxonomy" id="293089"/>
    <lineage>
        <taxon>Bacteria</taxon>
        <taxon>Pseudomonadati</taxon>
        <taxon>Pseudomonadota</taxon>
        <taxon>Alphaproteobacteria</taxon>
        <taxon>Hyphomicrobiales</taxon>
        <taxon>Aurantimonadaceae</taxon>
        <taxon>Martelella</taxon>
    </lineage>
</organism>
<accession>A0A4R3NHV3</accession>
<evidence type="ECO:0000313" key="1">
    <source>
        <dbReference type="EMBL" id="TCT33047.1"/>
    </source>
</evidence>
<dbReference type="AlphaFoldDB" id="A0A4R3NHV3"/>
<keyword evidence="2" id="KW-1185">Reference proteome</keyword>
<sequence>MLSLIPMERPPMTEEYERHNKNATVNVYFAVPSISA</sequence>
<protein>
    <submittedName>
        <fullName evidence="1">Uncharacterized protein</fullName>
    </submittedName>
</protein>
<comment type="caution">
    <text evidence="1">The sequence shown here is derived from an EMBL/GenBank/DDBJ whole genome shotgun (WGS) entry which is preliminary data.</text>
</comment>
<dbReference type="Proteomes" id="UP000295097">
    <property type="component" value="Unassembled WGS sequence"/>
</dbReference>
<proteinExistence type="predicted"/>
<reference evidence="1 2" key="1">
    <citation type="submission" date="2019-03" db="EMBL/GenBank/DDBJ databases">
        <title>Freshwater and sediment microbial communities from various areas in North America, analyzing microbe dynamics in response to fracking.</title>
        <authorList>
            <person name="Lamendella R."/>
        </authorList>
    </citation>
    <scope>NUCLEOTIDE SEQUENCE [LARGE SCALE GENOMIC DNA]</scope>
    <source>
        <strain evidence="1 2">175.2</strain>
    </source>
</reference>